<dbReference type="UniPathway" id="UPA00848">
    <property type="reaction ID" value="UER00151"/>
</dbReference>
<evidence type="ECO:0000259" key="5">
    <source>
        <dbReference type="Pfam" id="PF01227"/>
    </source>
</evidence>
<dbReference type="InterPro" id="IPR020602">
    <property type="entry name" value="GTP_CycHdrlase_I_dom"/>
</dbReference>
<dbReference type="GO" id="GO:0003934">
    <property type="term" value="F:GTP cyclohydrolase I activity"/>
    <property type="evidence" value="ECO:0007669"/>
    <property type="project" value="UniProtKB-EC"/>
</dbReference>
<dbReference type="EC" id="3.5.4.16" evidence="3"/>
<comment type="catalytic activity">
    <reaction evidence="1">
        <text>GTP + H2O = 7,8-dihydroneopterin 3'-triphosphate + formate + H(+)</text>
        <dbReference type="Rhea" id="RHEA:17473"/>
        <dbReference type="ChEBI" id="CHEBI:15377"/>
        <dbReference type="ChEBI" id="CHEBI:15378"/>
        <dbReference type="ChEBI" id="CHEBI:15740"/>
        <dbReference type="ChEBI" id="CHEBI:37565"/>
        <dbReference type="ChEBI" id="CHEBI:58462"/>
        <dbReference type="EC" id="3.5.4.16"/>
    </reaction>
</comment>
<dbReference type="PANTHER" id="PTHR11109">
    <property type="entry name" value="GTP CYCLOHYDROLASE I"/>
    <property type="match status" value="1"/>
</dbReference>
<dbReference type="InterPro" id="IPR043133">
    <property type="entry name" value="GTP-CH-I_C/QueF"/>
</dbReference>
<dbReference type="GO" id="GO:0005525">
    <property type="term" value="F:GTP binding"/>
    <property type="evidence" value="ECO:0007669"/>
    <property type="project" value="TreeGrafter"/>
</dbReference>
<dbReference type="HAMAP" id="MF_00223">
    <property type="entry name" value="FolE"/>
    <property type="match status" value="1"/>
</dbReference>
<dbReference type="GO" id="GO:0006729">
    <property type="term" value="P:tetrahydrobiopterin biosynthetic process"/>
    <property type="evidence" value="ECO:0007669"/>
    <property type="project" value="TreeGrafter"/>
</dbReference>
<dbReference type="NCBIfam" id="NF006826">
    <property type="entry name" value="PRK09347.1-3"/>
    <property type="match status" value="1"/>
</dbReference>
<name>A0A0F9QQR3_9ZZZZ</name>
<dbReference type="GO" id="GO:0005737">
    <property type="term" value="C:cytoplasm"/>
    <property type="evidence" value="ECO:0007669"/>
    <property type="project" value="TreeGrafter"/>
</dbReference>
<dbReference type="Gene3D" id="3.30.1130.10">
    <property type="match status" value="1"/>
</dbReference>
<evidence type="ECO:0000256" key="2">
    <source>
        <dbReference type="ARBA" id="ARBA00005080"/>
    </source>
</evidence>
<comment type="pathway">
    <text evidence="2">Cofactor biosynthesis; 7,8-dihydroneopterin triphosphate biosynthesis; 7,8-dihydroneopterin triphosphate from GTP: step 1/1.</text>
</comment>
<evidence type="ECO:0000256" key="1">
    <source>
        <dbReference type="ARBA" id="ARBA00001052"/>
    </source>
</evidence>
<proteinExistence type="inferred from homology"/>
<sequence length="185" mass="21225">MNKEKIKDLITQLIIEIEGSAELRPGTMETPKRVANAYMEIFEGYEQDLNKHIKIFKANYSEIIISKDIKFYSMCEHHILPFFGIVDIAYMPGEFLLGISKFARIVNYFAHRLNVQEKMTHDIANFLMDSDLKPRGVMVIIKGTHLCEIMRGVKQANPIIITSAIKGTFKENMATRSEALELLKI</sequence>
<dbReference type="PROSITE" id="PS00859">
    <property type="entry name" value="GTP_CYCLOHYDROL_1_1"/>
    <property type="match status" value="1"/>
</dbReference>
<dbReference type="GO" id="GO:0008270">
    <property type="term" value="F:zinc ion binding"/>
    <property type="evidence" value="ECO:0007669"/>
    <property type="project" value="TreeGrafter"/>
</dbReference>
<organism evidence="6">
    <name type="scientific">marine sediment metagenome</name>
    <dbReference type="NCBI Taxonomy" id="412755"/>
    <lineage>
        <taxon>unclassified sequences</taxon>
        <taxon>metagenomes</taxon>
        <taxon>ecological metagenomes</taxon>
    </lineage>
</organism>
<evidence type="ECO:0000256" key="3">
    <source>
        <dbReference type="ARBA" id="ARBA00012715"/>
    </source>
</evidence>
<reference evidence="6" key="1">
    <citation type="journal article" date="2015" name="Nature">
        <title>Complex archaea that bridge the gap between prokaryotes and eukaryotes.</title>
        <authorList>
            <person name="Spang A."/>
            <person name="Saw J.H."/>
            <person name="Jorgensen S.L."/>
            <person name="Zaremba-Niedzwiedzka K."/>
            <person name="Martijn J."/>
            <person name="Lind A.E."/>
            <person name="van Eijk R."/>
            <person name="Schleper C."/>
            <person name="Guy L."/>
            <person name="Ettema T.J."/>
        </authorList>
    </citation>
    <scope>NUCLEOTIDE SEQUENCE</scope>
</reference>
<comment type="caution">
    <text evidence="6">The sequence shown here is derived from an EMBL/GenBank/DDBJ whole genome shotgun (WGS) entry which is preliminary data.</text>
</comment>
<accession>A0A0F9QQR3</accession>
<dbReference type="EMBL" id="LAZR01003704">
    <property type="protein sequence ID" value="KKN15516.1"/>
    <property type="molecule type" value="Genomic_DNA"/>
</dbReference>
<dbReference type="GO" id="GO:0046654">
    <property type="term" value="P:tetrahydrofolate biosynthetic process"/>
    <property type="evidence" value="ECO:0007669"/>
    <property type="project" value="InterPro"/>
</dbReference>
<gene>
    <name evidence="6" type="ORF">LCGC14_0985280</name>
</gene>
<protein>
    <recommendedName>
        <fullName evidence="3">GTP cyclohydrolase I</fullName>
        <ecNumber evidence="3">3.5.4.16</ecNumber>
    </recommendedName>
</protein>
<dbReference type="AlphaFoldDB" id="A0A0F9QQR3"/>
<dbReference type="SUPFAM" id="SSF55620">
    <property type="entry name" value="Tetrahydrobiopterin biosynthesis enzymes-like"/>
    <property type="match status" value="1"/>
</dbReference>
<dbReference type="InterPro" id="IPR043134">
    <property type="entry name" value="GTP-CH-I_N"/>
</dbReference>
<dbReference type="PANTHER" id="PTHR11109:SF7">
    <property type="entry name" value="GTP CYCLOHYDROLASE 1"/>
    <property type="match status" value="1"/>
</dbReference>
<keyword evidence="4" id="KW-0378">Hydrolase</keyword>
<dbReference type="NCBIfam" id="NF006825">
    <property type="entry name" value="PRK09347.1-2"/>
    <property type="match status" value="1"/>
</dbReference>
<dbReference type="InterPro" id="IPR018234">
    <property type="entry name" value="GTP_CycHdrlase_I_CS"/>
</dbReference>
<feature type="domain" description="GTP cyclohydrolase I" evidence="5">
    <location>
        <begin position="13"/>
        <end position="183"/>
    </location>
</feature>
<dbReference type="Pfam" id="PF01227">
    <property type="entry name" value="GTP_cyclohydroI"/>
    <property type="match status" value="1"/>
</dbReference>
<dbReference type="NCBIfam" id="TIGR00063">
    <property type="entry name" value="folE"/>
    <property type="match status" value="1"/>
</dbReference>
<evidence type="ECO:0000256" key="4">
    <source>
        <dbReference type="ARBA" id="ARBA00022801"/>
    </source>
</evidence>
<dbReference type="FunFam" id="3.30.1130.10:FF:000001">
    <property type="entry name" value="GTP cyclohydrolase 1"/>
    <property type="match status" value="1"/>
</dbReference>
<evidence type="ECO:0000313" key="6">
    <source>
        <dbReference type="EMBL" id="KKN15516.1"/>
    </source>
</evidence>
<dbReference type="Gene3D" id="1.10.286.10">
    <property type="match status" value="1"/>
</dbReference>
<dbReference type="InterPro" id="IPR001474">
    <property type="entry name" value="GTP_CycHdrlase_I"/>
</dbReference>